<dbReference type="Proteomes" id="UP001500968">
    <property type="component" value="Unassembled WGS sequence"/>
</dbReference>
<evidence type="ECO:0000259" key="1">
    <source>
        <dbReference type="SMART" id="SM00306"/>
    </source>
</evidence>
<comment type="caution">
    <text evidence="2">The sequence shown here is derived from an EMBL/GenBank/DDBJ whole genome shotgun (WGS) entry which is preliminary data.</text>
</comment>
<name>A0ABP7TFE2_9FLAO</name>
<dbReference type="NCBIfam" id="TIGR01443">
    <property type="entry name" value="intein_Cterm"/>
    <property type="match status" value="1"/>
</dbReference>
<dbReference type="SMART" id="SM00306">
    <property type="entry name" value="HintN"/>
    <property type="match status" value="1"/>
</dbReference>
<sequence length="584" mass="65957">MFNFELNMLEGFPSNVPINLEIRNLAGTTVFWSTTISAAGVVSGSFTAPISADYKIVLSVNNTTGNDIGITIDNFYVYTQPSLSNDYVSLFLPDVLSYNDYYPFGSLVPNRHRSTDDYRYGFQGQEKDDELKGEGNSYAFDLRFYDPRIGRFLSLDPDKKLYTDLSPYLFAANSPLVLIDEMGRGPIVPKWLWQGKAYDVAFTAGFIDGMWDAGEGVVQHAVDWHPLNWVTDPSNQWRKTKEALSLPRVMVTILTDDTARENLLKAVEEGIGTWIDDATGKKGMDVAGYTHGKLVFEVVATFVGVEELQLASKSGKFSKETLDLLKKNAKTLIKQMKPCGCFTAGTLVFVEEGYKNIEEIKVGDKVWAYNDKNGELELKKVIDTFSRDFSQVYKIYYGDEVIEATNEHPFFIGGKWLKVDELKVGDNLTLYDETTLPITKIELVEGDFKVYNFTVDEYHTYYVSKSNVLVHNGNPCDFGFMWQEAKTVLTDVLTKGVHGNVFFKGKKLTEIGFEVNESGDVIYNIVGKKVSREQEKIVEQAFQAQLKNPNFKSELKEKAKEFLDSGAFKGKDREKKLQKIVDEL</sequence>
<dbReference type="InterPro" id="IPR050708">
    <property type="entry name" value="T6SS_VgrG/RHS"/>
</dbReference>
<accession>A0ABP7TFE2</accession>
<dbReference type="InterPro" id="IPR030934">
    <property type="entry name" value="Intein_C"/>
</dbReference>
<dbReference type="SUPFAM" id="SSF51294">
    <property type="entry name" value="Hedgehog/intein (Hint) domain"/>
    <property type="match status" value="1"/>
</dbReference>
<dbReference type="CDD" id="cd00081">
    <property type="entry name" value="Hint"/>
    <property type="match status" value="1"/>
</dbReference>
<dbReference type="EMBL" id="BAABCR010000008">
    <property type="protein sequence ID" value="GAA4025583.1"/>
    <property type="molecule type" value="Genomic_DNA"/>
</dbReference>
<dbReference type="PROSITE" id="PS50817">
    <property type="entry name" value="INTEIN_N_TER"/>
    <property type="match status" value="1"/>
</dbReference>
<dbReference type="Gene3D" id="2.180.10.10">
    <property type="entry name" value="RHS repeat-associated core"/>
    <property type="match status" value="1"/>
</dbReference>
<organism evidence="2 3">
    <name type="scientific">Flavobacterium cheonhonense</name>
    <dbReference type="NCBI Taxonomy" id="706185"/>
    <lineage>
        <taxon>Bacteria</taxon>
        <taxon>Pseudomonadati</taxon>
        <taxon>Bacteroidota</taxon>
        <taxon>Flavobacteriia</taxon>
        <taxon>Flavobacteriales</taxon>
        <taxon>Flavobacteriaceae</taxon>
        <taxon>Flavobacterium</taxon>
    </lineage>
</organism>
<feature type="domain" description="Hint" evidence="1">
    <location>
        <begin position="339"/>
        <end position="432"/>
    </location>
</feature>
<dbReference type="InterPro" id="IPR022385">
    <property type="entry name" value="Rhs_assc_core"/>
</dbReference>
<dbReference type="PROSITE" id="PS50818">
    <property type="entry name" value="INTEIN_C_TER"/>
    <property type="match status" value="1"/>
</dbReference>
<dbReference type="NCBIfam" id="TIGR03696">
    <property type="entry name" value="Rhs_assc_core"/>
    <property type="match status" value="1"/>
</dbReference>
<protein>
    <recommendedName>
        <fullName evidence="1">Hint domain-containing protein</fullName>
    </recommendedName>
</protein>
<dbReference type="PANTHER" id="PTHR32305:SF15">
    <property type="entry name" value="PROTEIN RHSA-RELATED"/>
    <property type="match status" value="1"/>
</dbReference>
<keyword evidence="3" id="KW-1185">Reference proteome</keyword>
<proteinExistence type="predicted"/>
<gene>
    <name evidence="2" type="ORF">GCM10022386_05980</name>
</gene>
<dbReference type="Gene3D" id="2.170.16.10">
    <property type="entry name" value="Hedgehog/Intein (Hint) domain"/>
    <property type="match status" value="1"/>
</dbReference>
<dbReference type="InterPro" id="IPR036844">
    <property type="entry name" value="Hint_dom_sf"/>
</dbReference>
<dbReference type="InterPro" id="IPR006141">
    <property type="entry name" value="Intein_N"/>
</dbReference>
<dbReference type="InterPro" id="IPR003587">
    <property type="entry name" value="Hint_dom_N"/>
</dbReference>
<reference evidence="3" key="1">
    <citation type="journal article" date="2019" name="Int. J. Syst. Evol. Microbiol.">
        <title>The Global Catalogue of Microorganisms (GCM) 10K type strain sequencing project: providing services to taxonomists for standard genome sequencing and annotation.</title>
        <authorList>
            <consortium name="The Broad Institute Genomics Platform"/>
            <consortium name="The Broad Institute Genome Sequencing Center for Infectious Disease"/>
            <person name="Wu L."/>
            <person name="Ma J."/>
        </authorList>
    </citation>
    <scope>NUCLEOTIDE SEQUENCE [LARGE SCALE GENOMIC DNA]</scope>
    <source>
        <strain evidence="3">JCM 17064</strain>
    </source>
</reference>
<dbReference type="PANTHER" id="PTHR32305">
    <property type="match status" value="1"/>
</dbReference>
<dbReference type="Pfam" id="PF07591">
    <property type="entry name" value="PT-HINT"/>
    <property type="match status" value="1"/>
</dbReference>
<evidence type="ECO:0000313" key="2">
    <source>
        <dbReference type="EMBL" id="GAA4025583.1"/>
    </source>
</evidence>
<evidence type="ECO:0000313" key="3">
    <source>
        <dbReference type="Proteomes" id="UP001500968"/>
    </source>
</evidence>
<dbReference type="RefSeq" id="WP_324691650.1">
    <property type="nucleotide sequence ID" value="NZ_BAABCR010000008.1"/>
</dbReference>